<keyword evidence="3" id="KW-0813">Transport</keyword>
<sequence length="328" mass="34742">MKTRKCWTSPALALVATVALLGAAACGGSGEESGSGGGAALESPVTVEHAFGETEVSTVPERIVTVDMQWTDVMLAMDVEPVGYTVDPLMPESGAPWQELSDDAEQLSAEDGLPLEKIAELDPDLILGMYSITDEDTYTLLSEMAPTIATPVGHEVTPWQDLMGIAGDLLDAPDTAEEVTESVEGEVRAAADDLPGLQDQTFALAQYVVGDSMYIVSDEEDGSSLFFQQLGMALLPEVVSEGEESGETRVNVSTERADLLEADFLVFYVNGGDENDLADIPGFEELPGTVAIQEYPVTAGLNTPSPLSIPYVLGELRPHLETAAGEEP</sequence>
<evidence type="ECO:0000259" key="6">
    <source>
        <dbReference type="PROSITE" id="PS50983"/>
    </source>
</evidence>
<comment type="caution">
    <text evidence="7">The sequence shown here is derived from an EMBL/GenBank/DDBJ whole genome shotgun (WGS) entry which is preliminary data.</text>
</comment>
<feature type="domain" description="Fe/B12 periplasmic-binding" evidence="6">
    <location>
        <begin position="62"/>
        <end position="324"/>
    </location>
</feature>
<dbReference type="InterPro" id="IPR002491">
    <property type="entry name" value="ABC_transptr_periplasmic_BD"/>
</dbReference>
<dbReference type="AlphaFoldDB" id="A0A7W7REQ2"/>
<evidence type="ECO:0000256" key="5">
    <source>
        <dbReference type="SAM" id="SignalP"/>
    </source>
</evidence>
<evidence type="ECO:0000256" key="4">
    <source>
        <dbReference type="ARBA" id="ARBA00022729"/>
    </source>
</evidence>
<proteinExistence type="inferred from homology"/>
<feature type="signal peptide" evidence="5">
    <location>
        <begin position="1"/>
        <end position="24"/>
    </location>
</feature>
<dbReference type="InterPro" id="IPR051313">
    <property type="entry name" value="Bact_iron-sidero_bind"/>
</dbReference>
<dbReference type="EMBL" id="JACHJT010000001">
    <property type="protein sequence ID" value="MBB4930618.1"/>
    <property type="molecule type" value="Genomic_DNA"/>
</dbReference>
<dbReference type="GO" id="GO:1901678">
    <property type="term" value="P:iron coordination entity transport"/>
    <property type="evidence" value="ECO:0007669"/>
    <property type="project" value="UniProtKB-ARBA"/>
</dbReference>
<dbReference type="SUPFAM" id="SSF53807">
    <property type="entry name" value="Helical backbone' metal receptor"/>
    <property type="match status" value="1"/>
</dbReference>
<dbReference type="PROSITE" id="PS50983">
    <property type="entry name" value="FE_B12_PBP"/>
    <property type="match status" value="1"/>
</dbReference>
<evidence type="ECO:0000256" key="2">
    <source>
        <dbReference type="ARBA" id="ARBA00008814"/>
    </source>
</evidence>
<evidence type="ECO:0000256" key="3">
    <source>
        <dbReference type="ARBA" id="ARBA00022448"/>
    </source>
</evidence>
<reference evidence="7 8" key="1">
    <citation type="submission" date="2020-08" db="EMBL/GenBank/DDBJ databases">
        <title>Sequencing the genomes of 1000 actinobacteria strains.</title>
        <authorList>
            <person name="Klenk H.-P."/>
        </authorList>
    </citation>
    <scope>NUCLEOTIDE SEQUENCE [LARGE SCALE GENOMIC DNA]</scope>
    <source>
        <strain evidence="7 8">DSM 102030</strain>
    </source>
</reference>
<dbReference type="RefSeq" id="WP_184575942.1">
    <property type="nucleotide sequence ID" value="NZ_JACHJT010000001.1"/>
</dbReference>
<evidence type="ECO:0000256" key="1">
    <source>
        <dbReference type="ARBA" id="ARBA00004196"/>
    </source>
</evidence>
<dbReference type="Gene3D" id="3.40.50.1980">
    <property type="entry name" value="Nitrogenase molybdenum iron protein domain"/>
    <property type="match status" value="2"/>
</dbReference>
<dbReference type="PANTHER" id="PTHR30532">
    <property type="entry name" value="IRON III DICITRATE-BINDING PERIPLASMIC PROTEIN"/>
    <property type="match status" value="1"/>
</dbReference>
<dbReference type="PANTHER" id="PTHR30532:SF24">
    <property type="entry name" value="FERRIC ENTEROBACTIN-BINDING PERIPLASMIC PROTEIN FEPB"/>
    <property type="match status" value="1"/>
</dbReference>
<name>A0A7W7REQ2_9ACTN</name>
<dbReference type="GO" id="GO:0030288">
    <property type="term" value="C:outer membrane-bounded periplasmic space"/>
    <property type="evidence" value="ECO:0007669"/>
    <property type="project" value="TreeGrafter"/>
</dbReference>
<feature type="chain" id="PRO_5039520404" evidence="5">
    <location>
        <begin position="25"/>
        <end position="328"/>
    </location>
</feature>
<organism evidence="7 8">
    <name type="scientific">Lipingzhangella halophila</name>
    <dbReference type="NCBI Taxonomy" id="1783352"/>
    <lineage>
        <taxon>Bacteria</taxon>
        <taxon>Bacillati</taxon>
        <taxon>Actinomycetota</taxon>
        <taxon>Actinomycetes</taxon>
        <taxon>Streptosporangiales</taxon>
        <taxon>Nocardiopsidaceae</taxon>
        <taxon>Lipingzhangella</taxon>
    </lineage>
</organism>
<evidence type="ECO:0000313" key="7">
    <source>
        <dbReference type="EMBL" id="MBB4930618.1"/>
    </source>
</evidence>
<dbReference type="Proteomes" id="UP000523007">
    <property type="component" value="Unassembled WGS sequence"/>
</dbReference>
<keyword evidence="4 5" id="KW-0732">Signal</keyword>
<gene>
    <name evidence="7" type="ORF">F4561_001438</name>
</gene>
<evidence type="ECO:0000313" key="8">
    <source>
        <dbReference type="Proteomes" id="UP000523007"/>
    </source>
</evidence>
<dbReference type="Pfam" id="PF01497">
    <property type="entry name" value="Peripla_BP_2"/>
    <property type="match status" value="1"/>
</dbReference>
<protein>
    <submittedName>
        <fullName evidence="7">Iron complex transport system substrate-binding protein</fullName>
    </submittedName>
</protein>
<dbReference type="PROSITE" id="PS51257">
    <property type="entry name" value="PROKAR_LIPOPROTEIN"/>
    <property type="match status" value="1"/>
</dbReference>
<comment type="similarity">
    <text evidence="2">Belongs to the bacterial solute-binding protein 8 family.</text>
</comment>
<accession>A0A7W7REQ2</accession>
<keyword evidence="8" id="KW-1185">Reference proteome</keyword>
<comment type="subcellular location">
    <subcellularLocation>
        <location evidence="1">Cell envelope</location>
    </subcellularLocation>
</comment>